<dbReference type="PANTHER" id="PTHR36768:SF1">
    <property type="entry name" value="ATP-DEPENDENT HELICASE_DEOXYRIBONUCLEASE SUBUNIT B"/>
    <property type="match status" value="1"/>
</dbReference>
<protein>
    <submittedName>
        <fullName evidence="2">Uncharacterized protein</fullName>
    </submittedName>
</protein>
<dbReference type="AlphaFoldDB" id="A0AAW1RSY2"/>
<dbReference type="Proteomes" id="UP001445335">
    <property type="component" value="Unassembled WGS sequence"/>
</dbReference>
<reference evidence="2 3" key="1">
    <citation type="journal article" date="2024" name="Nat. Commun.">
        <title>Phylogenomics reveals the evolutionary origins of lichenization in chlorophyte algae.</title>
        <authorList>
            <person name="Puginier C."/>
            <person name="Libourel C."/>
            <person name="Otte J."/>
            <person name="Skaloud P."/>
            <person name="Haon M."/>
            <person name="Grisel S."/>
            <person name="Petersen M."/>
            <person name="Berrin J.G."/>
            <person name="Delaux P.M."/>
            <person name="Dal Grande F."/>
            <person name="Keller J."/>
        </authorList>
    </citation>
    <scope>NUCLEOTIDE SEQUENCE [LARGE SCALE GENOMIC DNA]</scope>
    <source>
        <strain evidence="2 3">SAG 245.80</strain>
    </source>
</reference>
<name>A0AAW1RSY2_9CHLO</name>
<sequence length="191" mass="20619">MIAFPTSRRAQFHGVRTTWHDLLGRNCPRFGIDTLTVIQLPHPKAFGQADAYKVQLAFDGDRVLTPWLKLIGKGAPDVPLLDVALMRSGAALASASAKAVNLPDAYLYDHHALAEEFRNATAWPKHLLVQYRWQHAPGVDATAALYLAMAAGLGAFLATAAGVLASYDSKLRAFVADLAGENGLVTPEKDE</sequence>
<evidence type="ECO:0000313" key="2">
    <source>
        <dbReference type="EMBL" id="KAK9836933.1"/>
    </source>
</evidence>
<gene>
    <name evidence="2" type="ORF">WJX81_000603</name>
</gene>
<keyword evidence="1" id="KW-0472">Membrane</keyword>
<comment type="caution">
    <text evidence="2">The sequence shown here is derived from an EMBL/GenBank/DDBJ whole genome shotgun (WGS) entry which is preliminary data.</text>
</comment>
<organism evidence="2 3">
    <name type="scientific">Elliptochloris bilobata</name>
    <dbReference type="NCBI Taxonomy" id="381761"/>
    <lineage>
        <taxon>Eukaryota</taxon>
        <taxon>Viridiplantae</taxon>
        <taxon>Chlorophyta</taxon>
        <taxon>core chlorophytes</taxon>
        <taxon>Trebouxiophyceae</taxon>
        <taxon>Trebouxiophyceae incertae sedis</taxon>
        <taxon>Elliptochloris clade</taxon>
        <taxon>Elliptochloris</taxon>
    </lineage>
</organism>
<evidence type="ECO:0000256" key="1">
    <source>
        <dbReference type="SAM" id="Phobius"/>
    </source>
</evidence>
<proteinExistence type="predicted"/>
<accession>A0AAW1RSY2</accession>
<evidence type="ECO:0000313" key="3">
    <source>
        <dbReference type="Proteomes" id="UP001445335"/>
    </source>
</evidence>
<feature type="transmembrane region" description="Helical" evidence="1">
    <location>
        <begin position="144"/>
        <end position="165"/>
    </location>
</feature>
<dbReference type="EMBL" id="JALJOU010000024">
    <property type="protein sequence ID" value="KAK9836933.1"/>
    <property type="molecule type" value="Genomic_DNA"/>
</dbReference>
<keyword evidence="1" id="KW-1133">Transmembrane helix</keyword>
<dbReference type="PANTHER" id="PTHR36768">
    <property type="entry name" value="ATP-DEPENDENT HELICASE/DEOXYRIBONUCLEASE SUBUNIT B"/>
    <property type="match status" value="1"/>
</dbReference>
<keyword evidence="1" id="KW-0812">Transmembrane</keyword>
<keyword evidence="3" id="KW-1185">Reference proteome</keyword>